<name>A0A8J8SWE1_HALGN</name>
<accession>A0A8J8SWE1</accession>
<keyword evidence="2 3" id="KW-0175">Coiled coil</keyword>
<dbReference type="PANTHER" id="PTHR47057:SF1">
    <property type="entry name" value="AFADIN_ALPHA-ACTININ-BINDING PROTEIN"/>
    <property type="match status" value="1"/>
</dbReference>
<dbReference type="OrthoDB" id="312015at2759"/>
<evidence type="ECO:0000256" key="3">
    <source>
        <dbReference type="SAM" id="Coils"/>
    </source>
</evidence>
<keyword evidence="6" id="KW-1185">Reference proteome</keyword>
<feature type="region of interest" description="Disordered" evidence="4">
    <location>
        <begin position="22"/>
        <end position="46"/>
    </location>
</feature>
<dbReference type="Proteomes" id="UP000785679">
    <property type="component" value="Unassembled WGS sequence"/>
</dbReference>
<comment type="caution">
    <text evidence="5">The sequence shown here is derived from an EMBL/GenBank/DDBJ whole genome shotgun (WGS) entry which is preliminary data.</text>
</comment>
<dbReference type="AlphaFoldDB" id="A0A8J8SWE1"/>
<reference evidence="5" key="1">
    <citation type="submission" date="2019-06" db="EMBL/GenBank/DDBJ databases">
        <authorList>
            <person name="Zheng W."/>
        </authorList>
    </citation>
    <scope>NUCLEOTIDE SEQUENCE</scope>
    <source>
        <strain evidence="5">QDHG01</strain>
    </source>
</reference>
<organism evidence="5 6">
    <name type="scientific">Halteria grandinella</name>
    <dbReference type="NCBI Taxonomy" id="5974"/>
    <lineage>
        <taxon>Eukaryota</taxon>
        <taxon>Sar</taxon>
        <taxon>Alveolata</taxon>
        <taxon>Ciliophora</taxon>
        <taxon>Intramacronucleata</taxon>
        <taxon>Spirotrichea</taxon>
        <taxon>Stichotrichia</taxon>
        <taxon>Sporadotrichida</taxon>
        <taxon>Halteriidae</taxon>
        <taxon>Halteria</taxon>
    </lineage>
</organism>
<proteinExistence type="inferred from homology"/>
<dbReference type="InterPro" id="IPR021622">
    <property type="entry name" value="Afadin/alpha-actinin-bd"/>
</dbReference>
<evidence type="ECO:0000256" key="4">
    <source>
        <dbReference type="SAM" id="MobiDB-lite"/>
    </source>
</evidence>
<evidence type="ECO:0000313" key="6">
    <source>
        <dbReference type="Proteomes" id="UP000785679"/>
    </source>
</evidence>
<protein>
    <submittedName>
        <fullName evidence="5">Uncharacterized protein</fullName>
    </submittedName>
</protein>
<feature type="compositionally biased region" description="Polar residues" evidence="4">
    <location>
        <begin position="22"/>
        <end position="45"/>
    </location>
</feature>
<dbReference type="PANTHER" id="PTHR47057">
    <property type="entry name" value="AFADIN/ALPHA-ACTININ-BINDING"/>
    <property type="match status" value="1"/>
</dbReference>
<feature type="coiled-coil region" evidence="3">
    <location>
        <begin position="492"/>
        <end position="540"/>
    </location>
</feature>
<sequence length="546" mass="63477">MNTDFNSTAMLNNLDQYLNLNGTVNSNTGPTNGFSNQPIRSNNTASEEEQIKLQQLMNDLNNIRENQRSCGLTPVGDLFRGRVSDIEETIHSLYQMIKARIADQDYRAQAREKLNKMEMERGEASDQVARLRAVNEKLQNENKELKNQLTSMDLKFKQERERFTQQLDELNKRVLQVTSKETQYKHEIKSKEQVIDKLKDTYRKKMFDQAKPQSITGSLEILQYHTISATGQQQQTVGAVPTDTKYSSMDFQLMISRSQDDIVRRVCDENGELKECLKALQKEMFDIVDLKATIYRNRFEAELSSHDASTPFDAVRHDLDKIREELFSLPFDQAGRELVVKFQRNFSKLRDFMERVDRDIAQLSVFSASRKGDDGENGENEEMEYGDENGGDYANEVVSPKGTRKQAKKAQPPRKFKGISTVGQLKHLLRNYDALVEGQHSLLNQSISKMAKIPPADELTSTFQRFQLLKDSELDEMRRFIEDNKSVMAAQYKEFEHERRQFEEMNQRMEGEKMRISEERERVEAEVRRIRELNREMTQSLHLSTK</sequence>
<gene>
    <name evidence="5" type="ORF">FGO68_gene6219</name>
</gene>
<comment type="similarity">
    <text evidence="1">Belongs to the ADIP family.</text>
</comment>
<dbReference type="Pfam" id="PF11559">
    <property type="entry name" value="ADIP"/>
    <property type="match status" value="1"/>
</dbReference>
<feature type="compositionally biased region" description="Acidic residues" evidence="4">
    <location>
        <begin position="375"/>
        <end position="390"/>
    </location>
</feature>
<feature type="coiled-coil region" evidence="3">
    <location>
        <begin position="107"/>
        <end position="201"/>
    </location>
</feature>
<evidence type="ECO:0000256" key="2">
    <source>
        <dbReference type="ARBA" id="ARBA00023054"/>
    </source>
</evidence>
<evidence type="ECO:0000313" key="5">
    <source>
        <dbReference type="EMBL" id="TNV73204.1"/>
    </source>
</evidence>
<dbReference type="EMBL" id="RRYP01019543">
    <property type="protein sequence ID" value="TNV73204.1"/>
    <property type="molecule type" value="Genomic_DNA"/>
</dbReference>
<feature type="region of interest" description="Disordered" evidence="4">
    <location>
        <begin position="369"/>
        <end position="393"/>
    </location>
</feature>
<evidence type="ECO:0000256" key="1">
    <source>
        <dbReference type="ARBA" id="ARBA00009291"/>
    </source>
</evidence>